<keyword evidence="3" id="KW-1185">Reference proteome</keyword>
<dbReference type="AlphaFoldDB" id="A0A195F0V2"/>
<gene>
    <name evidence="2" type="ORF">ALC56_11997</name>
</gene>
<sequence length="347" mass="41048">MNLFLHLTRGGSVTKRDGHKERTGKRERGVRARRDIFLMDLKNVIVSAFTRLRTSNLGRGCDYEDLSPDKKRQKRGKERREKEEKKKKERKKRENTEARERGERFLYPYSTEHSNYRNVVMLLQNCWNITRLLQHCYNVLCYTRKKSICVILDFKAFLANKNSEMYTNHDGIIYKNDLRENNQAESHRVIERPSMCDILLLIRERRGSMIFRAEIRAERMVRASERTTFSRKAIKRMTTTFVNLREQYETFQISRPQADWKLRKPNVRSSRFALCCLPVLGSNSVEAFEIVIAMPCIICKQQRRRHVLYRIGAGQGVFRKRVRTRARRGATNRLAGFNRGSSSRETD</sequence>
<evidence type="ECO:0000313" key="3">
    <source>
        <dbReference type="Proteomes" id="UP000078541"/>
    </source>
</evidence>
<reference evidence="2 3" key="1">
    <citation type="submission" date="2016-03" db="EMBL/GenBank/DDBJ databases">
        <title>Trachymyrmex septentrionalis WGS genome.</title>
        <authorList>
            <person name="Nygaard S."/>
            <person name="Hu H."/>
            <person name="Boomsma J."/>
            <person name="Zhang G."/>
        </authorList>
    </citation>
    <scope>NUCLEOTIDE SEQUENCE [LARGE SCALE GENOMIC DNA]</scope>
    <source>
        <strain evidence="2">Tsep2-gDNA-1</strain>
        <tissue evidence="2">Whole body</tissue>
    </source>
</reference>
<proteinExistence type="predicted"/>
<dbReference type="Proteomes" id="UP000078541">
    <property type="component" value="Unassembled WGS sequence"/>
</dbReference>
<evidence type="ECO:0000256" key="1">
    <source>
        <dbReference type="SAM" id="MobiDB-lite"/>
    </source>
</evidence>
<feature type="compositionally biased region" description="Basic and acidic residues" evidence="1">
    <location>
        <begin position="14"/>
        <end position="28"/>
    </location>
</feature>
<accession>A0A195F0V2</accession>
<evidence type="ECO:0000313" key="2">
    <source>
        <dbReference type="EMBL" id="KYN33739.1"/>
    </source>
</evidence>
<feature type="region of interest" description="Disordered" evidence="1">
    <location>
        <begin position="1"/>
        <end position="28"/>
    </location>
</feature>
<feature type="region of interest" description="Disordered" evidence="1">
    <location>
        <begin position="63"/>
        <end position="99"/>
    </location>
</feature>
<protein>
    <submittedName>
        <fullName evidence="2">Uncharacterized protein</fullName>
    </submittedName>
</protein>
<organism evidence="2 3">
    <name type="scientific">Trachymyrmex septentrionalis</name>
    <dbReference type="NCBI Taxonomy" id="34720"/>
    <lineage>
        <taxon>Eukaryota</taxon>
        <taxon>Metazoa</taxon>
        <taxon>Ecdysozoa</taxon>
        <taxon>Arthropoda</taxon>
        <taxon>Hexapoda</taxon>
        <taxon>Insecta</taxon>
        <taxon>Pterygota</taxon>
        <taxon>Neoptera</taxon>
        <taxon>Endopterygota</taxon>
        <taxon>Hymenoptera</taxon>
        <taxon>Apocrita</taxon>
        <taxon>Aculeata</taxon>
        <taxon>Formicoidea</taxon>
        <taxon>Formicidae</taxon>
        <taxon>Myrmicinae</taxon>
        <taxon>Trachymyrmex</taxon>
    </lineage>
</organism>
<feature type="compositionally biased region" description="Basic and acidic residues" evidence="1">
    <location>
        <begin position="78"/>
        <end position="99"/>
    </location>
</feature>
<name>A0A195F0V2_9HYME</name>
<dbReference type="EMBL" id="KQ981897">
    <property type="protein sequence ID" value="KYN33739.1"/>
    <property type="molecule type" value="Genomic_DNA"/>
</dbReference>